<organism evidence="2 3">
    <name type="scientific">Desulfovibrio gilichinskyi</name>
    <dbReference type="NCBI Taxonomy" id="1519643"/>
    <lineage>
        <taxon>Bacteria</taxon>
        <taxon>Pseudomonadati</taxon>
        <taxon>Thermodesulfobacteriota</taxon>
        <taxon>Desulfovibrionia</taxon>
        <taxon>Desulfovibrionales</taxon>
        <taxon>Desulfovibrionaceae</taxon>
        <taxon>Desulfovibrio</taxon>
    </lineage>
</organism>
<dbReference type="PRINTS" id="PR00313">
    <property type="entry name" value="CABNDNGRPT"/>
</dbReference>
<keyword evidence="3" id="KW-1185">Reference proteome</keyword>
<feature type="region of interest" description="Disordered" evidence="1">
    <location>
        <begin position="145"/>
        <end position="164"/>
    </location>
</feature>
<dbReference type="Proteomes" id="UP000192906">
    <property type="component" value="Unassembled WGS sequence"/>
</dbReference>
<dbReference type="EMBL" id="FWZU01000001">
    <property type="protein sequence ID" value="SME94978.1"/>
    <property type="molecule type" value="Genomic_DNA"/>
</dbReference>
<evidence type="ECO:0000313" key="3">
    <source>
        <dbReference type="Proteomes" id="UP000192906"/>
    </source>
</evidence>
<gene>
    <name evidence="2" type="ORF">SAMN06295933_0749</name>
</gene>
<protein>
    <submittedName>
        <fullName evidence="2">Uncharacterized protein</fullName>
    </submittedName>
</protein>
<dbReference type="STRING" id="1519643.SAMN06295933_0749"/>
<feature type="region of interest" description="Disordered" evidence="1">
    <location>
        <begin position="39"/>
        <end position="79"/>
    </location>
</feature>
<proteinExistence type="predicted"/>
<dbReference type="AlphaFoldDB" id="A0A1X7CDX2"/>
<reference evidence="3" key="1">
    <citation type="submission" date="2017-04" db="EMBL/GenBank/DDBJ databases">
        <authorList>
            <person name="Varghese N."/>
            <person name="Submissions S."/>
        </authorList>
    </citation>
    <scope>NUCLEOTIDE SEQUENCE [LARGE SCALE GENOMIC DNA]</scope>
    <source>
        <strain evidence="3">K3S</strain>
    </source>
</reference>
<accession>A0A1X7CDX2</accession>
<dbReference type="Gene3D" id="2.160.20.160">
    <property type="match status" value="2"/>
</dbReference>
<evidence type="ECO:0000256" key="1">
    <source>
        <dbReference type="SAM" id="MobiDB-lite"/>
    </source>
</evidence>
<name>A0A1X7CDX2_9BACT</name>
<evidence type="ECO:0000313" key="2">
    <source>
        <dbReference type="EMBL" id="SME94978.1"/>
    </source>
</evidence>
<feature type="compositionally biased region" description="Basic and acidic residues" evidence="1">
    <location>
        <begin position="52"/>
        <end position="64"/>
    </location>
</feature>
<feature type="compositionally biased region" description="Low complexity" evidence="1">
    <location>
        <begin position="145"/>
        <end position="160"/>
    </location>
</feature>
<sequence>MISVSFNNKGCLVNSISETAYSYSQLSSDKISDSHLPLANRKKTSEQTPTNDKVEISPEGRQASDRMNSSEQRLPYSKELPPDVQAAVDAYNSQRQDEFVDEVVATAPQIMDEPLPENASIQTLGSMTLQSGRQVSIEKFVIPPSSLSSANNSSPPSQNSKVNDVEEVVKYNEAGGADRSQSGNGTVFGYRAVISSSDGQSSQFYLLTSDTIINEDDDGVITLSGYRSGDETTGDDFIIGFHGRALDGGSGNDTLIELSEDYRETALEVGYEGTTETSASKKETATGAITGGAGDDTVILVGKKILSVSVSTGSGNDMILSSGDIEISKLDTGSGDDIVQVHGNLSIRGEKVISDGLELHRTDSDSGPFFNTGSGNDIVMVGGDLDIKGGRTQISYGPNKEDIEIDLDFNSKKSWDEMLGRTVKVTSMDTGSGDDIIDVGGSMRIDSGTIRTGDGDDVIRTKKSVIMSGNYLSSGWTRVKGSIDTGSGNDSIHAGKDLSMENAVIDTGEGDDSILTSKDLDMEKSFINTGSGDDNVSAGQKLSINHSSAVITSSGDDTISVGDTLHVYYKSALTTADGNDTVMSGKAILIDCYSLVKTGSGDDNIMSGDRMLTTGDSILSTGQGNDHVGANRALTASGYGLISTGQGNDCISTNRDRADDNTREQRYGVTVSSNGAIDTGDGDDYIDTNKLDVVSDGILRTGRGDDFITSDKAELSGSIDAGDGSDRITIGSLRVLQGGTMRAGKGNDSIIVHNTELNGSIDTGDGDDSVKIDELRVLPDGSIQTGTGNDSVIVRVTETGILFPDGHAAKGRENKKGTTMHQEVEDVSEWLAETNFNLSITKERLFKGITAYEKQIDSGNFDSEKLTRTRQGYLEEDLRKNGYKGNLE</sequence>